<comment type="caution">
    <text evidence="3">The sequence shown here is derived from an EMBL/GenBank/DDBJ whole genome shotgun (WGS) entry which is preliminary data.</text>
</comment>
<feature type="compositionally biased region" description="Polar residues" evidence="1">
    <location>
        <begin position="1"/>
        <end position="18"/>
    </location>
</feature>
<organism evidence="3 4">
    <name type="scientific">Guyanagaster necrorhizus</name>
    <dbReference type="NCBI Taxonomy" id="856835"/>
    <lineage>
        <taxon>Eukaryota</taxon>
        <taxon>Fungi</taxon>
        <taxon>Dikarya</taxon>
        <taxon>Basidiomycota</taxon>
        <taxon>Agaricomycotina</taxon>
        <taxon>Agaricomycetes</taxon>
        <taxon>Agaricomycetidae</taxon>
        <taxon>Agaricales</taxon>
        <taxon>Marasmiineae</taxon>
        <taxon>Physalacriaceae</taxon>
        <taxon>Guyanagaster</taxon>
    </lineage>
</organism>
<dbReference type="Pfam" id="PF00856">
    <property type="entry name" value="SET"/>
    <property type="match status" value="1"/>
</dbReference>
<evidence type="ECO:0000313" key="3">
    <source>
        <dbReference type="EMBL" id="KAG7443372.1"/>
    </source>
</evidence>
<dbReference type="CDD" id="cd20071">
    <property type="entry name" value="SET_SMYD"/>
    <property type="match status" value="1"/>
</dbReference>
<reference evidence="3" key="1">
    <citation type="submission" date="2020-11" db="EMBL/GenBank/DDBJ databases">
        <title>Adaptations for nitrogen fixation in a non-lichenized fungal sporocarp promotes dispersal by wood-feeding termites.</title>
        <authorList>
            <consortium name="DOE Joint Genome Institute"/>
            <person name="Koch R.A."/>
            <person name="Yoon G."/>
            <person name="Arayal U."/>
            <person name="Lail K."/>
            <person name="Amirebrahimi M."/>
            <person name="Labutti K."/>
            <person name="Lipzen A."/>
            <person name="Riley R."/>
            <person name="Barry K."/>
            <person name="Henrissat B."/>
            <person name="Grigoriev I.V."/>
            <person name="Herr J.R."/>
            <person name="Aime M.C."/>
        </authorList>
    </citation>
    <scope>NUCLEOTIDE SEQUENCE</scope>
    <source>
        <strain evidence="3">MCA 3950</strain>
    </source>
</reference>
<dbReference type="GeneID" id="66105819"/>
<dbReference type="EMBL" id="MU250545">
    <property type="protein sequence ID" value="KAG7443372.1"/>
    <property type="molecule type" value="Genomic_DNA"/>
</dbReference>
<dbReference type="RefSeq" id="XP_043036872.1">
    <property type="nucleotide sequence ID" value="XM_043183522.1"/>
</dbReference>
<dbReference type="InterPro" id="IPR053185">
    <property type="entry name" value="SET_domain_protein"/>
</dbReference>
<dbReference type="OrthoDB" id="5945798at2759"/>
<evidence type="ECO:0000256" key="1">
    <source>
        <dbReference type="SAM" id="MobiDB-lite"/>
    </source>
</evidence>
<dbReference type="SMART" id="SM00317">
    <property type="entry name" value="SET"/>
    <property type="match status" value="1"/>
</dbReference>
<accession>A0A9P7VMK0</accession>
<evidence type="ECO:0000259" key="2">
    <source>
        <dbReference type="PROSITE" id="PS50280"/>
    </source>
</evidence>
<dbReference type="PROSITE" id="PS50280">
    <property type="entry name" value="SET"/>
    <property type="match status" value="1"/>
</dbReference>
<dbReference type="AlphaFoldDB" id="A0A9P7VMK0"/>
<dbReference type="InterPro" id="IPR001214">
    <property type="entry name" value="SET_dom"/>
</dbReference>
<dbReference type="SUPFAM" id="SSF82199">
    <property type="entry name" value="SET domain"/>
    <property type="match status" value="1"/>
</dbReference>
<sequence>MANQTVHPDDQTVITSQPMPGESDTLATFPDGWAECVLTGYVKKQILATPGFPCPIERTKEPVFHISSTPDRGLGMFAVKRMKMGDLVLDERPMMVTPALANPSNITFPESFTEKEVYQAAIYEYEKTLRFCFRRMPKENQQAFMGLSNCHQHDGSGILFGIIRTNGYRIEELKDNNAQESFGIYTAVWDKLSRLNHSCSPNICRKWNMASFSMQIRAARDIEEGEELTTAYCGILDPAATRQTDLAPYDFKCRCAACLDPSKSDVRRGGFSRSPVLIPPFIGKGKGKGDWLDPALKLLAEMEEEGVQASLFYKTTLQQLVHACIYMGDKDRVLLYGRKLDAISRARGDSMDPSFTSLKKLKRLSQWGMGRRQAGQQVYR</sequence>
<evidence type="ECO:0000313" key="4">
    <source>
        <dbReference type="Proteomes" id="UP000812287"/>
    </source>
</evidence>
<dbReference type="InterPro" id="IPR046341">
    <property type="entry name" value="SET_dom_sf"/>
</dbReference>
<protein>
    <submittedName>
        <fullName evidence="3">SET domain-containing protein</fullName>
    </submittedName>
</protein>
<dbReference type="Proteomes" id="UP000812287">
    <property type="component" value="Unassembled WGS sequence"/>
</dbReference>
<keyword evidence="4" id="KW-1185">Reference proteome</keyword>
<feature type="domain" description="SET" evidence="2">
    <location>
        <begin position="62"/>
        <end position="233"/>
    </location>
</feature>
<name>A0A9P7VMK0_9AGAR</name>
<feature type="region of interest" description="Disordered" evidence="1">
    <location>
        <begin position="1"/>
        <end position="25"/>
    </location>
</feature>
<dbReference type="PANTHER" id="PTHR47332:SF4">
    <property type="entry name" value="SET DOMAIN-CONTAINING PROTEIN 5"/>
    <property type="match status" value="1"/>
</dbReference>
<dbReference type="Gene3D" id="2.170.270.10">
    <property type="entry name" value="SET domain"/>
    <property type="match status" value="1"/>
</dbReference>
<dbReference type="PANTHER" id="PTHR47332">
    <property type="entry name" value="SET DOMAIN-CONTAINING PROTEIN 5"/>
    <property type="match status" value="1"/>
</dbReference>
<proteinExistence type="predicted"/>
<gene>
    <name evidence="3" type="ORF">BT62DRAFT_903397</name>
</gene>